<dbReference type="InterPro" id="IPR045750">
    <property type="entry name" value="DUF6178"/>
</dbReference>
<dbReference type="Pfam" id="PF19676">
    <property type="entry name" value="DUF6178"/>
    <property type="match status" value="1"/>
</dbReference>
<sequence>MQKKNNEAAILKLVKGGRASSLTFAGLPFVEKARYLKRLGAKERMDLIIGDAEGERLVREMEPQEFFWMVKDVGETDALDLVQLASPEQCLFLLDMELWSKWSFSHDKAVEWYGYLLEGGDDKFRELLPSMDFELLQLFLNREIIVGGGIGDMSNDEERLADWDHTFDGTFMITFKNPKHSQVLGRFIESIRRIDEQLYVALMEGVKSDVDLELEDICYQFRSGRLADLGFPPLDEALSFYARVKPSSFSLHGDKKQIAIGSTAALPVPVSADNALLQRALALADSEELYMELNYLINNALVADGTALADTEVMHMVVTRVYGYLNMALETICGDDAKKAGEVLTGEFLKRLFQLGYSIILDLKTRAEGVTIEDYAANKLLNGLKNKRPRFYRGLDADTADGYREFRSMADVAKVDAFLRRMGV</sequence>
<gene>
    <name evidence="1" type="ordered locus">Geob_2240</name>
</gene>
<accession>B9M9M2</accession>
<organism evidence="1 2">
    <name type="scientific">Geotalea daltonii (strain DSM 22248 / JCM 15807 / FRC-32)</name>
    <name type="common">Geobacter daltonii</name>
    <dbReference type="NCBI Taxonomy" id="316067"/>
    <lineage>
        <taxon>Bacteria</taxon>
        <taxon>Pseudomonadati</taxon>
        <taxon>Thermodesulfobacteriota</taxon>
        <taxon>Desulfuromonadia</taxon>
        <taxon>Geobacterales</taxon>
        <taxon>Geobacteraceae</taxon>
        <taxon>Geotalea</taxon>
    </lineage>
</organism>
<proteinExistence type="predicted"/>
<dbReference type="KEGG" id="geo:Geob_2240"/>
<dbReference type="eggNOG" id="ENOG5030WK3">
    <property type="taxonomic scope" value="Bacteria"/>
</dbReference>
<dbReference type="HOGENOM" id="CLU_033811_1_0_7"/>
<reference evidence="1 2" key="1">
    <citation type="submission" date="2009-01" db="EMBL/GenBank/DDBJ databases">
        <title>Complete sequence of Geobacter sp. FRC-32.</title>
        <authorList>
            <consortium name="US DOE Joint Genome Institute"/>
            <person name="Lucas S."/>
            <person name="Copeland A."/>
            <person name="Lapidus A."/>
            <person name="Glavina del Rio T."/>
            <person name="Dalin E."/>
            <person name="Tice H."/>
            <person name="Bruce D."/>
            <person name="Goodwin L."/>
            <person name="Pitluck S."/>
            <person name="Saunders E."/>
            <person name="Brettin T."/>
            <person name="Detter J.C."/>
            <person name="Han C."/>
            <person name="Larimer F."/>
            <person name="Land M."/>
            <person name="Hauser L."/>
            <person name="Kyrpides N."/>
            <person name="Ovchinnikova G."/>
            <person name="Kostka J."/>
            <person name="Richardson P."/>
        </authorList>
    </citation>
    <scope>NUCLEOTIDE SEQUENCE [LARGE SCALE GENOMIC DNA]</scope>
    <source>
        <strain evidence="2">DSM 22248 / JCM 15807 / FRC-32</strain>
    </source>
</reference>
<protein>
    <submittedName>
        <fullName evidence="1">Uncharacterized protein</fullName>
    </submittedName>
</protein>
<dbReference type="Proteomes" id="UP000007721">
    <property type="component" value="Chromosome"/>
</dbReference>
<dbReference type="EMBL" id="CP001390">
    <property type="protein sequence ID" value="ACM20594.1"/>
    <property type="molecule type" value="Genomic_DNA"/>
</dbReference>
<dbReference type="STRING" id="316067.Geob_2240"/>
<evidence type="ECO:0000313" key="1">
    <source>
        <dbReference type="EMBL" id="ACM20594.1"/>
    </source>
</evidence>
<dbReference type="AlphaFoldDB" id="B9M9M2"/>
<evidence type="ECO:0000313" key="2">
    <source>
        <dbReference type="Proteomes" id="UP000007721"/>
    </source>
</evidence>
<dbReference type="RefSeq" id="WP_012647323.1">
    <property type="nucleotide sequence ID" value="NC_011979.1"/>
</dbReference>
<keyword evidence="2" id="KW-1185">Reference proteome</keyword>
<name>B9M9M2_GEODF</name>